<evidence type="ECO:0000313" key="3">
    <source>
        <dbReference type="EnsemblProtists" id="EOD23212"/>
    </source>
</evidence>
<proteinExistence type="predicted"/>
<sequence>MQRAPVQRSSSPSLLEERNQQLETNLRFVVQQLSQRAEDAVMERLDALLARKERDLRHALLRAQARDLSPTERLEERVGVLERTFAAAVALLGQADDAPAQAAAAPASSAASPFSPHPWDSRGAPYASPAPPPQTPPPAAARSSSREAELAKQVEVLTAETGHLKAEVAEATAAADKARAEAARRVHAAEEEASISKAAAAAAAARSRDLEEAVEAAREAERYAGLQAKMEAARAEESAAEAAALQTRLKLSEAAAARDAVWRAARAPRCAVAAELEAALEELRAESEARRREEARAREDTYTRSAVFDEARYDRAACALVRTRRALLGGVRASVRAQLETAEAGRKWCVDAAASRACDDALRADAKPLDSPPEAPLESPPPSEAVEPPEEAPSEGLPAPPPEAPPEALSQALTAPPLDVPSDATEAPEAGGDAFAHEAVDGLPGDEDGPDGSVKQWMPSAPPPEHNSGLAQLPPLE</sequence>
<accession>A0A0D3JI77</accession>
<feature type="region of interest" description="Disordered" evidence="2">
    <location>
        <begin position="103"/>
        <end position="152"/>
    </location>
</feature>
<evidence type="ECO:0000313" key="4">
    <source>
        <dbReference type="Proteomes" id="UP000013827"/>
    </source>
</evidence>
<dbReference type="PaxDb" id="2903-EOD23212"/>
<evidence type="ECO:0000256" key="2">
    <source>
        <dbReference type="SAM" id="MobiDB-lite"/>
    </source>
</evidence>
<dbReference type="KEGG" id="ehx:EMIHUDRAFT_447873"/>
<protein>
    <submittedName>
        <fullName evidence="3">Uncharacterized protein</fullName>
    </submittedName>
</protein>
<name>A0A0D3JI77_EMIH1</name>
<dbReference type="EnsemblProtists" id="EOD23212">
    <property type="protein sequence ID" value="EOD23212"/>
    <property type="gene ID" value="EMIHUDRAFT_447873"/>
</dbReference>
<organism evidence="3 4">
    <name type="scientific">Emiliania huxleyi (strain CCMP1516)</name>
    <dbReference type="NCBI Taxonomy" id="280463"/>
    <lineage>
        <taxon>Eukaryota</taxon>
        <taxon>Haptista</taxon>
        <taxon>Haptophyta</taxon>
        <taxon>Prymnesiophyceae</taxon>
        <taxon>Isochrysidales</taxon>
        <taxon>Noelaerhabdaceae</taxon>
        <taxon>Emiliania</taxon>
    </lineage>
</organism>
<dbReference type="RefSeq" id="XP_005775641.1">
    <property type="nucleotide sequence ID" value="XM_005775584.1"/>
</dbReference>
<feature type="coiled-coil region" evidence="1">
    <location>
        <begin position="273"/>
        <end position="300"/>
    </location>
</feature>
<feature type="region of interest" description="Disordered" evidence="2">
    <location>
        <begin position="365"/>
        <end position="477"/>
    </location>
</feature>
<keyword evidence="4" id="KW-1185">Reference proteome</keyword>
<keyword evidence="1" id="KW-0175">Coiled coil</keyword>
<feature type="coiled-coil region" evidence="1">
    <location>
        <begin position="200"/>
        <end position="243"/>
    </location>
</feature>
<feature type="compositionally biased region" description="Pro residues" evidence="2">
    <location>
        <begin position="128"/>
        <end position="139"/>
    </location>
</feature>
<feature type="compositionally biased region" description="Pro residues" evidence="2">
    <location>
        <begin position="370"/>
        <end position="383"/>
    </location>
</feature>
<dbReference type="GeneID" id="17268759"/>
<reference evidence="4" key="1">
    <citation type="journal article" date="2013" name="Nature">
        <title>Pan genome of the phytoplankton Emiliania underpins its global distribution.</title>
        <authorList>
            <person name="Read B.A."/>
            <person name="Kegel J."/>
            <person name="Klute M.J."/>
            <person name="Kuo A."/>
            <person name="Lefebvre S.C."/>
            <person name="Maumus F."/>
            <person name="Mayer C."/>
            <person name="Miller J."/>
            <person name="Monier A."/>
            <person name="Salamov A."/>
            <person name="Young J."/>
            <person name="Aguilar M."/>
            <person name="Claverie J.M."/>
            <person name="Frickenhaus S."/>
            <person name="Gonzalez K."/>
            <person name="Herman E.K."/>
            <person name="Lin Y.C."/>
            <person name="Napier J."/>
            <person name="Ogata H."/>
            <person name="Sarno A.F."/>
            <person name="Shmutz J."/>
            <person name="Schroeder D."/>
            <person name="de Vargas C."/>
            <person name="Verret F."/>
            <person name="von Dassow P."/>
            <person name="Valentin K."/>
            <person name="Van de Peer Y."/>
            <person name="Wheeler G."/>
            <person name="Dacks J.B."/>
            <person name="Delwiche C.F."/>
            <person name="Dyhrman S.T."/>
            <person name="Glockner G."/>
            <person name="John U."/>
            <person name="Richards T."/>
            <person name="Worden A.Z."/>
            <person name="Zhang X."/>
            <person name="Grigoriev I.V."/>
            <person name="Allen A.E."/>
            <person name="Bidle K."/>
            <person name="Borodovsky M."/>
            <person name="Bowler C."/>
            <person name="Brownlee C."/>
            <person name="Cock J.M."/>
            <person name="Elias M."/>
            <person name="Gladyshev V.N."/>
            <person name="Groth M."/>
            <person name="Guda C."/>
            <person name="Hadaegh A."/>
            <person name="Iglesias-Rodriguez M.D."/>
            <person name="Jenkins J."/>
            <person name="Jones B.M."/>
            <person name="Lawson T."/>
            <person name="Leese F."/>
            <person name="Lindquist E."/>
            <person name="Lobanov A."/>
            <person name="Lomsadze A."/>
            <person name="Malik S.B."/>
            <person name="Marsh M.E."/>
            <person name="Mackinder L."/>
            <person name="Mock T."/>
            <person name="Mueller-Roeber B."/>
            <person name="Pagarete A."/>
            <person name="Parker M."/>
            <person name="Probert I."/>
            <person name="Quesneville H."/>
            <person name="Raines C."/>
            <person name="Rensing S.A."/>
            <person name="Riano-Pachon D.M."/>
            <person name="Richier S."/>
            <person name="Rokitta S."/>
            <person name="Shiraiwa Y."/>
            <person name="Soanes D.M."/>
            <person name="van der Giezen M."/>
            <person name="Wahlund T.M."/>
            <person name="Williams B."/>
            <person name="Wilson W."/>
            <person name="Wolfe G."/>
            <person name="Wurch L.L."/>
        </authorList>
    </citation>
    <scope>NUCLEOTIDE SEQUENCE</scope>
</reference>
<feature type="compositionally biased region" description="Low complexity" evidence="2">
    <location>
        <begin position="103"/>
        <end position="113"/>
    </location>
</feature>
<dbReference type="HOGENOM" id="CLU_572989_0_0_1"/>
<dbReference type="AlphaFoldDB" id="A0A0D3JI77"/>
<evidence type="ECO:0000256" key="1">
    <source>
        <dbReference type="SAM" id="Coils"/>
    </source>
</evidence>
<reference evidence="3" key="2">
    <citation type="submission" date="2024-10" db="UniProtKB">
        <authorList>
            <consortium name="EnsemblProtists"/>
        </authorList>
    </citation>
    <scope>IDENTIFICATION</scope>
</reference>
<dbReference type="Proteomes" id="UP000013827">
    <property type="component" value="Unassembled WGS sequence"/>
</dbReference>